<accession>A0ABW5Q5Q5</accession>
<dbReference type="Gene3D" id="1.10.287.1040">
    <property type="entry name" value="Exonuclease VII, small subunit"/>
    <property type="match status" value="1"/>
</dbReference>
<comment type="similarity">
    <text evidence="1 6">Belongs to the XseB family.</text>
</comment>
<evidence type="ECO:0000256" key="4">
    <source>
        <dbReference type="ARBA" id="ARBA00022801"/>
    </source>
</evidence>
<organism evidence="7 8">
    <name type="scientific">Oceanobacillus kapialis</name>
    <dbReference type="NCBI Taxonomy" id="481353"/>
    <lineage>
        <taxon>Bacteria</taxon>
        <taxon>Bacillati</taxon>
        <taxon>Bacillota</taxon>
        <taxon>Bacilli</taxon>
        <taxon>Bacillales</taxon>
        <taxon>Bacillaceae</taxon>
        <taxon>Oceanobacillus</taxon>
    </lineage>
</organism>
<evidence type="ECO:0000313" key="8">
    <source>
        <dbReference type="Proteomes" id="UP001597451"/>
    </source>
</evidence>
<evidence type="ECO:0000256" key="2">
    <source>
        <dbReference type="ARBA" id="ARBA00022490"/>
    </source>
</evidence>
<comment type="subunit">
    <text evidence="6">Heterooligomer composed of large and small subunits.</text>
</comment>
<keyword evidence="3 6" id="KW-0540">Nuclease</keyword>
<dbReference type="RefSeq" id="WP_379564365.1">
    <property type="nucleotide sequence ID" value="NZ_CP085256.1"/>
</dbReference>
<keyword evidence="4 6" id="KW-0378">Hydrolase</keyword>
<keyword evidence="8" id="KW-1185">Reference proteome</keyword>
<evidence type="ECO:0000256" key="3">
    <source>
        <dbReference type="ARBA" id="ARBA00022722"/>
    </source>
</evidence>
<comment type="function">
    <text evidence="6">Bidirectionally degrades single-stranded DNA into large acid-insoluble oligonucleotides, which are then degraded further into small acid-soluble oligonucleotides.</text>
</comment>
<dbReference type="GO" id="GO:0008855">
    <property type="term" value="F:exodeoxyribonuclease VII activity"/>
    <property type="evidence" value="ECO:0007669"/>
    <property type="project" value="UniProtKB-EC"/>
</dbReference>
<comment type="caution">
    <text evidence="7">The sequence shown here is derived from an EMBL/GenBank/DDBJ whole genome shotgun (WGS) entry which is preliminary data.</text>
</comment>
<dbReference type="PIRSF" id="PIRSF006488">
    <property type="entry name" value="Exonuc_VII_S"/>
    <property type="match status" value="1"/>
</dbReference>
<dbReference type="Pfam" id="PF02609">
    <property type="entry name" value="Exonuc_VII_S"/>
    <property type="match status" value="1"/>
</dbReference>
<evidence type="ECO:0000256" key="1">
    <source>
        <dbReference type="ARBA" id="ARBA00009998"/>
    </source>
</evidence>
<evidence type="ECO:0000313" key="7">
    <source>
        <dbReference type="EMBL" id="MFD2630788.1"/>
    </source>
</evidence>
<comment type="subcellular location">
    <subcellularLocation>
        <location evidence="6">Cytoplasm</location>
    </subcellularLocation>
</comment>
<proteinExistence type="inferred from homology"/>
<comment type="catalytic activity">
    <reaction evidence="6">
        <text>Exonucleolytic cleavage in either 5'- to 3'- or 3'- to 5'-direction to yield nucleoside 5'-phosphates.</text>
        <dbReference type="EC" id="3.1.11.6"/>
    </reaction>
</comment>
<dbReference type="HAMAP" id="MF_00337">
    <property type="entry name" value="Exonuc_7_S"/>
    <property type="match status" value="1"/>
</dbReference>
<dbReference type="NCBIfam" id="TIGR01280">
    <property type="entry name" value="xseB"/>
    <property type="match status" value="1"/>
</dbReference>
<evidence type="ECO:0000256" key="5">
    <source>
        <dbReference type="ARBA" id="ARBA00022839"/>
    </source>
</evidence>
<dbReference type="InterPro" id="IPR037004">
    <property type="entry name" value="Exonuc_VII_ssu_sf"/>
</dbReference>
<dbReference type="PANTHER" id="PTHR34137:SF1">
    <property type="entry name" value="EXODEOXYRIBONUCLEASE 7 SMALL SUBUNIT"/>
    <property type="match status" value="1"/>
</dbReference>
<sequence length="77" mass="8931">MSDKQELSFEEAMKELETIVEKLEEGDVPLEKAISYYQDGMKLSKICNDKLKNVQEKMTNIMNEQGDLEPFQIEGEE</sequence>
<gene>
    <name evidence="6" type="primary">xseB</name>
    <name evidence="7" type="ORF">ACFSUN_18620</name>
</gene>
<dbReference type="Proteomes" id="UP001597451">
    <property type="component" value="Unassembled WGS sequence"/>
</dbReference>
<dbReference type="PANTHER" id="PTHR34137">
    <property type="entry name" value="EXODEOXYRIBONUCLEASE 7 SMALL SUBUNIT"/>
    <property type="match status" value="1"/>
</dbReference>
<protein>
    <recommendedName>
        <fullName evidence="6">Exodeoxyribonuclease 7 small subunit</fullName>
        <ecNumber evidence="6">3.1.11.6</ecNumber>
    </recommendedName>
    <alternativeName>
        <fullName evidence="6">Exodeoxyribonuclease VII small subunit</fullName>
        <shortName evidence="6">Exonuclease VII small subunit</shortName>
    </alternativeName>
</protein>
<keyword evidence="2 6" id="KW-0963">Cytoplasm</keyword>
<dbReference type="InterPro" id="IPR003761">
    <property type="entry name" value="Exonuc_VII_S"/>
</dbReference>
<name>A0ABW5Q5Q5_9BACI</name>
<reference evidence="8" key="1">
    <citation type="journal article" date="2019" name="Int. J. Syst. Evol. Microbiol.">
        <title>The Global Catalogue of Microorganisms (GCM) 10K type strain sequencing project: providing services to taxonomists for standard genome sequencing and annotation.</title>
        <authorList>
            <consortium name="The Broad Institute Genomics Platform"/>
            <consortium name="The Broad Institute Genome Sequencing Center for Infectious Disease"/>
            <person name="Wu L."/>
            <person name="Ma J."/>
        </authorList>
    </citation>
    <scope>NUCLEOTIDE SEQUENCE [LARGE SCALE GENOMIC DNA]</scope>
    <source>
        <strain evidence="8">TISTR 1858</strain>
    </source>
</reference>
<keyword evidence="5 6" id="KW-0269">Exonuclease</keyword>
<dbReference type="NCBIfam" id="NF010666">
    <property type="entry name" value="PRK14063.1"/>
    <property type="match status" value="1"/>
</dbReference>
<dbReference type="SUPFAM" id="SSF116842">
    <property type="entry name" value="XseB-like"/>
    <property type="match status" value="1"/>
</dbReference>
<dbReference type="EC" id="3.1.11.6" evidence="6"/>
<evidence type="ECO:0000256" key="6">
    <source>
        <dbReference type="HAMAP-Rule" id="MF_00337"/>
    </source>
</evidence>
<dbReference type="EMBL" id="JBHUMX010000045">
    <property type="protein sequence ID" value="MFD2630788.1"/>
    <property type="molecule type" value="Genomic_DNA"/>
</dbReference>